<evidence type="ECO:0000313" key="1">
    <source>
        <dbReference type="EMBL" id="QMU28170.1"/>
    </source>
</evidence>
<name>A0A7L7L5V8_9BACT</name>
<gene>
    <name evidence="1" type="ORF">HUW48_09010</name>
</gene>
<evidence type="ECO:0008006" key="3">
    <source>
        <dbReference type="Google" id="ProtNLM"/>
    </source>
</evidence>
<dbReference type="Gene3D" id="3.40.50.720">
    <property type="entry name" value="NAD(P)-binding Rossmann-like Domain"/>
    <property type="match status" value="1"/>
</dbReference>
<dbReference type="InterPro" id="IPR036291">
    <property type="entry name" value="NAD(P)-bd_dom_sf"/>
</dbReference>
<dbReference type="EMBL" id="CP055153">
    <property type="protein sequence ID" value="QMU28170.1"/>
    <property type="molecule type" value="Genomic_DNA"/>
</dbReference>
<dbReference type="RefSeq" id="WP_182415358.1">
    <property type="nucleotide sequence ID" value="NZ_CP055153.1"/>
</dbReference>
<dbReference type="Proteomes" id="UP000514509">
    <property type="component" value="Chromosome"/>
</dbReference>
<evidence type="ECO:0000313" key="2">
    <source>
        <dbReference type="Proteomes" id="UP000514509"/>
    </source>
</evidence>
<keyword evidence="2" id="KW-1185">Reference proteome</keyword>
<dbReference type="KEGG" id="add:HUW48_09010"/>
<dbReference type="AlphaFoldDB" id="A0A7L7L5V8"/>
<dbReference type="SUPFAM" id="SSF51735">
    <property type="entry name" value="NAD(P)-binding Rossmann-fold domains"/>
    <property type="match status" value="1"/>
</dbReference>
<protein>
    <recommendedName>
        <fullName evidence="3">Quinate/shikimate 5-dehydrogenase/glutamyl-tRNA reductase domain-containing protein</fullName>
    </recommendedName>
</protein>
<reference evidence="1 2" key="1">
    <citation type="submission" date="2020-06" db="EMBL/GenBank/DDBJ databases">
        <authorList>
            <person name="Hwang Y.J."/>
        </authorList>
    </citation>
    <scope>NUCLEOTIDE SEQUENCE [LARGE SCALE GENOMIC DNA]</scope>
    <source>
        <strain evidence="1 2">KUDC8001</strain>
    </source>
</reference>
<accession>A0A7L7L5V8</accession>
<proteinExistence type="predicted"/>
<reference evidence="1 2" key="2">
    <citation type="submission" date="2020-08" db="EMBL/GenBank/DDBJ databases">
        <title>Adhaeribacter dokdonensis sp. nov., isolated from the rhizosphere of Elymus tsukushiensis, a plant native to the Dokdo Islands, Republic of Korea.</title>
        <authorList>
            <person name="Ghim S.Y."/>
        </authorList>
    </citation>
    <scope>NUCLEOTIDE SEQUENCE [LARGE SCALE GENOMIC DNA]</scope>
    <source>
        <strain evidence="1 2">KUDC8001</strain>
    </source>
</reference>
<organism evidence="1 2">
    <name type="scientific">Adhaeribacter radiodurans</name>
    <dbReference type="NCBI Taxonomy" id="2745197"/>
    <lineage>
        <taxon>Bacteria</taxon>
        <taxon>Pseudomonadati</taxon>
        <taxon>Bacteroidota</taxon>
        <taxon>Cytophagia</taxon>
        <taxon>Cytophagales</taxon>
        <taxon>Hymenobacteraceae</taxon>
        <taxon>Adhaeribacter</taxon>
    </lineage>
</organism>
<sequence>MGHQPSRLNFAIIGHQDKWTKVERFVNALRQKENNAPLSVEKIKEVYSFIPPRKLFDIKMVSAVRGVVHGSYIETFISPDELDSKYLHKNLNKVKDACACAASLGANVVSLGGFTSILLECGNNSITQLKQTSFTTGNTLTAAFIAEGIEKASKLWEQPLSESKLLIIGATGDIGRACVTYFAGKVKQLLLNARQSGPLQKQQALLGKENIKAISSVHINDLLPQADMVICVASSLLHNCDMGLLPKHAIICDAGYPKNLHSSPELQERRLFFGGMGMVKGGFTSSQDYKQHIYQFAIQDVSHGCILESVVLAMENNPVSYSMGRGNITTQAMAEIRAMAAKHGIVTAPLFDEQGCLESEMILKNEA</sequence>